<reference evidence="3" key="1">
    <citation type="journal article" date="2019" name="Int. J. Syst. Evol. Microbiol.">
        <title>The Global Catalogue of Microorganisms (GCM) 10K type strain sequencing project: providing services to taxonomists for standard genome sequencing and annotation.</title>
        <authorList>
            <consortium name="The Broad Institute Genomics Platform"/>
            <consortium name="The Broad Institute Genome Sequencing Center for Infectious Disease"/>
            <person name="Wu L."/>
            <person name="Ma J."/>
        </authorList>
    </citation>
    <scope>NUCLEOTIDE SEQUENCE [LARGE SCALE GENOMIC DNA]</scope>
    <source>
        <strain evidence="3">JCM 17705</strain>
    </source>
</reference>
<organism evidence="2 3">
    <name type="scientific">Mucilaginibacter gynuensis</name>
    <dbReference type="NCBI Taxonomy" id="1302236"/>
    <lineage>
        <taxon>Bacteria</taxon>
        <taxon>Pseudomonadati</taxon>
        <taxon>Bacteroidota</taxon>
        <taxon>Sphingobacteriia</taxon>
        <taxon>Sphingobacteriales</taxon>
        <taxon>Sphingobacteriaceae</taxon>
        <taxon>Mucilaginibacter</taxon>
    </lineage>
</organism>
<sequence>MSDQLDDDLKRRISEVFDNYEDDSADEGWMLLREKFPEQSKHRGTAWLWWASAAAVFLLVLGLGLWIRFDGANTETNNYAVKLVKPAQQPNKTEDNIKPVIKQVPATGNDQLASTGGETRVKQAFRPAAPALVQQTNVSPVQPNAIDSQTFDSREAIASAKTTATAGTDSAAIIANAKVQPVYAVTQQPQVNAPTVATQQPAVNDQPAAKQQPVVTTQPAVKQEPEKSAIEKLFEREQRAMASNTKKTADSKNEDKLVHFGVYAGTYVNYAKGSDNQVNVGAGLTSDFKLTKKLRFSTGVSIAQNSMSYGTEIPKVAAQASLMATAVREQSFSGITAPPEFKDYNASLVGLDIPLNLKYEFNPSKSDTYISAGVSSGTFINESYNYRFSYSAPFSYANNQTENENINKSFNNFYFAKTLNFAFGVGYPLGKSNRLVIEPFVKYPLAGLGAQQIRFGAGGVNLKLNFQTRRK</sequence>
<keyword evidence="3" id="KW-1185">Reference proteome</keyword>
<dbReference type="EMBL" id="BAABFT010000027">
    <property type="protein sequence ID" value="GAA4340901.1"/>
    <property type="molecule type" value="Genomic_DNA"/>
</dbReference>
<dbReference type="Proteomes" id="UP001500582">
    <property type="component" value="Unassembled WGS sequence"/>
</dbReference>
<proteinExistence type="predicted"/>
<feature type="transmembrane region" description="Helical" evidence="1">
    <location>
        <begin position="47"/>
        <end position="67"/>
    </location>
</feature>
<evidence type="ECO:0000313" key="3">
    <source>
        <dbReference type="Proteomes" id="UP001500582"/>
    </source>
</evidence>
<protein>
    <recommendedName>
        <fullName evidence="4">Outer membrane protein with beta-barrel domain</fullName>
    </recommendedName>
</protein>
<gene>
    <name evidence="2" type="ORF">GCM10023149_52720</name>
</gene>
<keyword evidence="1" id="KW-0472">Membrane</keyword>
<dbReference type="RefSeq" id="WP_345214231.1">
    <property type="nucleotide sequence ID" value="NZ_BAABFT010000027.1"/>
</dbReference>
<evidence type="ECO:0000313" key="2">
    <source>
        <dbReference type="EMBL" id="GAA4340901.1"/>
    </source>
</evidence>
<accession>A0ABP8HL97</accession>
<evidence type="ECO:0008006" key="4">
    <source>
        <dbReference type="Google" id="ProtNLM"/>
    </source>
</evidence>
<keyword evidence="1" id="KW-1133">Transmembrane helix</keyword>
<comment type="caution">
    <text evidence="2">The sequence shown here is derived from an EMBL/GenBank/DDBJ whole genome shotgun (WGS) entry which is preliminary data.</text>
</comment>
<keyword evidence="1" id="KW-0812">Transmembrane</keyword>
<name>A0ABP8HL97_9SPHI</name>
<evidence type="ECO:0000256" key="1">
    <source>
        <dbReference type="SAM" id="Phobius"/>
    </source>
</evidence>